<dbReference type="RefSeq" id="WP_013841850.1">
    <property type="nucleotide sequence ID" value="NC_015589.1"/>
</dbReference>
<dbReference type="InterPro" id="IPR036388">
    <property type="entry name" value="WH-like_DNA-bd_sf"/>
</dbReference>
<dbReference type="GO" id="GO:0003677">
    <property type="term" value="F:DNA binding"/>
    <property type="evidence" value="ECO:0007669"/>
    <property type="project" value="UniProtKB-KW"/>
</dbReference>
<dbReference type="Pfam" id="PF08281">
    <property type="entry name" value="Sigma70_r4_2"/>
    <property type="match status" value="1"/>
</dbReference>
<sequence>MLVEEPIIKKVLRGERNCYFNQLIEMYQPKVFSIAYRMMGNLHDAQDICQEVFIKAYLNITKLRQTSSFQSWLIHITKNCCYDELRSRRRKITEISLERTIENGYFTNTLTGNLPSPEEVAINKELKSTICTCINTLSKKHSKVIVLRELRGHSYEEISQIMGCSVGTVKSRLSNARNIIRGKLRLLDCKY</sequence>
<feature type="domain" description="RNA polymerase sigma factor 70 region 4 type 2" evidence="7">
    <location>
        <begin position="132"/>
        <end position="177"/>
    </location>
</feature>
<dbReference type="Gene3D" id="1.10.1740.10">
    <property type="match status" value="1"/>
</dbReference>
<dbReference type="NCBIfam" id="TIGR02937">
    <property type="entry name" value="sigma70-ECF"/>
    <property type="match status" value="1"/>
</dbReference>
<dbReference type="eggNOG" id="COG1595">
    <property type="taxonomic scope" value="Bacteria"/>
</dbReference>
<keyword evidence="4" id="KW-0238">DNA-binding</keyword>
<reference evidence="9" key="1">
    <citation type="submission" date="2011-05" db="EMBL/GenBank/DDBJ databases">
        <title>Complete sequence of Desulfotomaculum ruminis DSM 2154.</title>
        <authorList>
            <person name="Lucas S."/>
            <person name="Copeland A."/>
            <person name="Lapidus A."/>
            <person name="Cheng J.-F."/>
            <person name="Goodwin L."/>
            <person name="Pitluck S."/>
            <person name="Lu M."/>
            <person name="Detter J.C."/>
            <person name="Han C."/>
            <person name="Tapia R."/>
            <person name="Land M."/>
            <person name="Hauser L."/>
            <person name="Kyrpides N."/>
            <person name="Ivanova N."/>
            <person name="Mikhailova N."/>
            <person name="Pagani I."/>
            <person name="Stams A.J.M."/>
            <person name="Plugge C.M."/>
            <person name="Muyzer G."/>
            <person name="Kuever J."/>
            <person name="Parshina S.N."/>
            <person name="Ivanova A.E."/>
            <person name="Nazina T.N."/>
            <person name="Brambilla E."/>
            <person name="Spring S."/>
            <person name="Klenk H.-P."/>
            <person name="Woyke T."/>
        </authorList>
    </citation>
    <scope>NUCLEOTIDE SEQUENCE [LARGE SCALE GENOMIC DNA]</scope>
    <source>
        <strain evidence="9">ATCC 23193 / DSM 2154 / NCIB 8452 / DL</strain>
    </source>
</reference>
<name>F6DU11_DESRL</name>
<evidence type="ECO:0000256" key="4">
    <source>
        <dbReference type="ARBA" id="ARBA00023125"/>
    </source>
</evidence>
<dbReference type="Gene3D" id="1.10.10.10">
    <property type="entry name" value="Winged helix-like DNA-binding domain superfamily/Winged helix DNA-binding domain"/>
    <property type="match status" value="1"/>
</dbReference>
<feature type="domain" description="RNA polymerase sigma-70 region 2" evidence="6">
    <location>
        <begin position="23"/>
        <end position="90"/>
    </location>
</feature>
<dbReference type="InterPro" id="IPR039425">
    <property type="entry name" value="RNA_pol_sigma-70-like"/>
</dbReference>
<dbReference type="Pfam" id="PF04542">
    <property type="entry name" value="Sigma70_r2"/>
    <property type="match status" value="1"/>
</dbReference>
<dbReference type="SUPFAM" id="SSF88946">
    <property type="entry name" value="Sigma2 domain of RNA polymerase sigma factors"/>
    <property type="match status" value="1"/>
</dbReference>
<keyword evidence="5" id="KW-0804">Transcription</keyword>
<dbReference type="PANTHER" id="PTHR43133:SF8">
    <property type="entry name" value="RNA POLYMERASE SIGMA FACTOR HI_1459-RELATED"/>
    <property type="match status" value="1"/>
</dbReference>
<dbReference type="Proteomes" id="UP000009234">
    <property type="component" value="Chromosome"/>
</dbReference>
<evidence type="ECO:0000313" key="9">
    <source>
        <dbReference type="Proteomes" id="UP000009234"/>
    </source>
</evidence>
<evidence type="ECO:0000313" key="8">
    <source>
        <dbReference type="EMBL" id="AEG60086.1"/>
    </source>
</evidence>
<keyword evidence="9" id="KW-1185">Reference proteome</keyword>
<dbReference type="InterPro" id="IPR013249">
    <property type="entry name" value="RNA_pol_sigma70_r4_t2"/>
</dbReference>
<gene>
    <name evidence="8" type="ordered locus">Desru_1823</name>
</gene>
<evidence type="ECO:0000256" key="1">
    <source>
        <dbReference type="ARBA" id="ARBA00010641"/>
    </source>
</evidence>
<dbReference type="InterPro" id="IPR014284">
    <property type="entry name" value="RNA_pol_sigma-70_dom"/>
</dbReference>
<dbReference type="PANTHER" id="PTHR43133">
    <property type="entry name" value="RNA POLYMERASE ECF-TYPE SIGMA FACTO"/>
    <property type="match status" value="1"/>
</dbReference>
<proteinExistence type="inferred from homology"/>
<dbReference type="OrthoDB" id="9784984at2"/>
<dbReference type="AlphaFoldDB" id="F6DU11"/>
<evidence type="ECO:0000259" key="7">
    <source>
        <dbReference type="Pfam" id="PF08281"/>
    </source>
</evidence>
<dbReference type="CDD" id="cd06171">
    <property type="entry name" value="Sigma70_r4"/>
    <property type="match status" value="1"/>
</dbReference>
<dbReference type="GO" id="GO:0006352">
    <property type="term" value="P:DNA-templated transcription initiation"/>
    <property type="evidence" value="ECO:0007669"/>
    <property type="project" value="InterPro"/>
</dbReference>
<dbReference type="STRING" id="696281.Desru_1823"/>
<keyword evidence="2" id="KW-0805">Transcription regulation</keyword>
<reference evidence="8 9" key="2">
    <citation type="journal article" date="2012" name="Stand. Genomic Sci.">
        <title>Complete genome sequence of the sulfate-reducing firmicute Desulfotomaculum ruminis type strain (DL(T)).</title>
        <authorList>
            <person name="Spring S."/>
            <person name="Visser M."/>
            <person name="Lu M."/>
            <person name="Copeland A."/>
            <person name="Lapidus A."/>
            <person name="Lucas S."/>
            <person name="Cheng J.F."/>
            <person name="Han C."/>
            <person name="Tapia R."/>
            <person name="Goodwin L.A."/>
            <person name="Pitluck S."/>
            <person name="Ivanova N."/>
            <person name="Land M."/>
            <person name="Hauser L."/>
            <person name="Larimer F."/>
            <person name="Rohde M."/>
            <person name="Goker M."/>
            <person name="Detter J.C."/>
            <person name="Kyrpides N.C."/>
            <person name="Woyke T."/>
            <person name="Schaap P.J."/>
            <person name="Plugge C.M."/>
            <person name="Muyzer G."/>
            <person name="Kuever J."/>
            <person name="Pereira I.A."/>
            <person name="Parshina S.N."/>
            <person name="Bernier-Latmani R."/>
            <person name="Stams A.J."/>
            <person name="Klenk H.P."/>
        </authorList>
    </citation>
    <scope>NUCLEOTIDE SEQUENCE [LARGE SCALE GENOMIC DNA]</scope>
    <source>
        <strain evidence="9">ATCC 23193 / DSM 2154 / NCIB 8452 / DL</strain>
    </source>
</reference>
<dbReference type="KEGG" id="dru:Desru_1823"/>
<dbReference type="InterPro" id="IPR013325">
    <property type="entry name" value="RNA_pol_sigma_r2"/>
</dbReference>
<comment type="similarity">
    <text evidence="1">Belongs to the sigma-70 factor family. ECF subfamily.</text>
</comment>
<evidence type="ECO:0000256" key="2">
    <source>
        <dbReference type="ARBA" id="ARBA00023015"/>
    </source>
</evidence>
<organism evidence="8 9">
    <name type="scientific">Desulforamulus ruminis (strain ATCC 23193 / DSM 2154 / NCIMB 8452 / DL)</name>
    <name type="common">Desulfotomaculum ruminis</name>
    <dbReference type="NCBI Taxonomy" id="696281"/>
    <lineage>
        <taxon>Bacteria</taxon>
        <taxon>Bacillati</taxon>
        <taxon>Bacillota</taxon>
        <taxon>Clostridia</taxon>
        <taxon>Eubacteriales</taxon>
        <taxon>Peptococcaceae</taxon>
        <taxon>Desulforamulus</taxon>
    </lineage>
</organism>
<evidence type="ECO:0000259" key="6">
    <source>
        <dbReference type="Pfam" id="PF04542"/>
    </source>
</evidence>
<dbReference type="InterPro" id="IPR007627">
    <property type="entry name" value="RNA_pol_sigma70_r2"/>
</dbReference>
<keyword evidence="3" id="KW-0731">Sigma factor</keyword>
<dbReference type="InterPro" id="IPR013324">
    <property type="entry name" value="RNA_pol_sigma_r3/r4-like"/>
</dbReference>
<protein>
    <submittedName>
        <fullName evidence="8">RNA polymerase sigma factor, sigma-70 family</fullName>
    </submittedName>
</protein>
<accession>F6DU11</accession>
<evidence type="ECO:0000256" key="5">
    <source>
        <dbReference type="ARBA" id="ARBA00023163"/>
    </source>
</evidence>
<dbReference type="HOGENOM" id="CLU_047691_3_0_9"/>
<dbReference type="SUPFAM" id="SSF88659">
    <property type="entry name" value="Sigma3 and sigma4 domains of RNA polymerase sigma factors"/>
    <property type="match status" value="1"/>
</dbReference>
<evidence type="ECO:0000256" key="3">
    <source>
        <dbReference type="ARBA" id="ARBA00023082"/>
    </source>
</evidence>
<dbReference type="EMBL" id="CP002780">
    <property type="protein sequence ID" value="AEG60086.1"/>
    <property type="molecule type" value="Genomic_DNA"/>
</dbReference>
<dbReference type="GO" id="GO:0016987">
    <property type="term" value="F:sigma factor activity"/>
    <property type="evidence" value="ECO:0007669"/>
    <property type="project" value="UniProtKB-KW"/>
</dbReference>